<evidence type="ECO:0000313" key="1">
    <source>
        <dbReference type="EMBL" id="KAJ8668468.1"/>
    </source>
</evidence>
<evidence type="ECO:0000313" key="2">
    <source>
        <dbReference type="Proteomes" id="UP001239111"/>
    </source>
</evidence>
<accession>A0ACC2NBG2</accession>
<sequence length="119" mass="13711">MRCLVALLFVTIAVAVAEQTLVTKEEWEAYKKEHGKMYEGEEDDCRMNLYSHTKKFIAEHNKRFDAKEPGITWTLGINQFTDELPGERNFGIPQDPEKAPKPDSNLSICEKIKKHIMKA</sequence>
<organism evidence="1 2">
    <name type="scientific">Eretmocerus hayati</name>
    <dbReference type="NCBI Taxonomy" id="131215"/>
    <lineage>
        <taxon>Eukaryota</taxon>
        <taxon>Metazoa</taxon>
        <taxon>Ecdysozoa</taxon>
        <taxon>Arthropoda</taxon>
        <taxon>Hexapoda</taxon>
        <taxon>Insecta</taxon>
        <taxon>Pterygota</taxon>
        <taxon>Neoptera</taxon>
        <taxon>Endopterygota</taxon>
        <taxon>Hymenoptera</taxon>
        <taxon>Apocrita</taxon>
        <taxon>Proctotrupomorpha</taxon>
        <taxon>Chalcidoidea</taxon>
        <taxon>Aphelinidae</taxon>
        <taxon>Aphelininae</taxon>
        <taxon>Eretmocerus</taxon>
    </lineage>
</organism>
<reference evidence="1" key="1">
    <citation type="submission" date="2023-04" db="EMBL/GenBank/DDBJ databases">
        <title>A chromosome-level genome assembly of the parasitoid wasp Eretmocerus hayati.</title>
        <authorList>
            <person name="Zhong Y."/>
            <person name="Liu S."/>
            <person name="Liu Y."/>
        </authorList>
    </citation>
    <scope>NUCLEOTIDE SEQUENCE</scope>
    <source>
        <strain evidence="1">ZJU_SS_LIU_2023</strain>
    </source>
</reference>
<dbReference type="EMBL" id="CM056744">
    <property type="protein sequence ID" value="KAJ8668468.1"/>
    <property type="molecule type" value="Genomic_DNA"/>
</dbReference>
<gene>
    <name evidence="1" type="ORF">QAD02_010131</name>
</gene>
<dbReference type="Proteomes" id="UP001239111">
    <property type="component" value="Chromosome 4"/>
</dbReference>
<keyword evidence="2" id="KW-1185">Reference proteome</keyword>
<protein>
    <submittedName>
        <fullName evidence="1">Uncharacterized protein</fullName>
    </submittedName>
</protein>
<comment type="caution">
    <text evidence="1">The sequence shown here is derived from an EMBL/GenBank/DDBJ whole genome shotgun (WGS) entry which is preliminary data.</text>
</comment>
<name>A0ACC2NBG2_9HYME</name>
<proteinExistence type="predicted"/>